<accession>A0A9X3F5K4</accession>
<name>A0A9X3F5K4_9BACT</name>
<organism evidence="1 2">
    <name type="scientific">Draconibacterium aestuarii</name>
    <dbReference type="NCBI Taxonomy" id="2998507"/>
    <lineage>
        <taxon>Bacteria</taxon>
        <taxon>Pseudomonadati</taxon>
        <taxon>Bacteroidota</taxon>
        <taxon>Bacteroidia</taxon>
        <taxon>Marinilabiliales</taxon>
        <taxon>Prolixibacteraceae</taxon>
        <taxon>Draconibacterium</taxon>
    </lineage>
</organism>
<reference evidence="1" key="1">
    <citation type="submission" date="2022-11" db="EMBL/GenBank/DDBJ databases">
        <title>Marilongibacter aestuarii gen. nov., sp. nov., isolated from tidal flat sediment.</title>
        <authorList>
            <person name="Jiayan W."/>
        </authorList>
    </citation>
    <scope>NUCLEOTIDE SEQUENCE</scope>
    <source>
        <strain evidence="1">Z1-6</strain>
    </source>
</reference>
<keyword evidence="2" id="KW-1185">Reference proteome</keyword>
<dbReference type="EMBL" id="JAPOHD010000013">
    <property type="protein sequence ID" value="MCY1720187.1"/>
    <property type="molecule type" value="Genomic_DNA"/>
</dbReference>
<dbReference type="RefSeq" id="WP_343332521.1">
    <property type="nucleotide sequence ID" value="NZ_JAPOHD010000013.1"/>
</dbReference>
<dbReference type="AlphaFoldDB" id="A0A9X3F5K4"/>
<sequence>METVNSLSGGKTSSYIAVHYPADYDVFALCCIDSHNAGAHIDRKMKQRVNDKLQKYCPHMPEFVATSEDPVLLKTMFDLEQKIGREIIWLRGIGWEEMLRVKKAIPNMDKRFCTTILKMQPIFEFLFMRVPLPVKMRIGFRYDEAHRVNSENTTFRFPKFAKKYKGRLVKSFNKSTVTFETYFFDWLYQWETIEWRVNEHPLVDDKIIHYAVAQYWDRQNIVFPDDSNCQNCFWKDEQQLRKNFDTNLPIMIWAAIQEHLWGNTFKEEYSLFQISEMPIQLDFTFGTGAGCQAGFCTN</sequence>
<comment type="caution">
    <text evidence="1">The sequence shown here is derived from an EMBL/GenBank/DDBJ whole genome shotgun (WGS) entry which is preliminary data.</text>
</comment>
<gene>
    <name evidence="1" type="ORF">OU798_07525</name>
</gene>
<evidence type="ECO:0000313" key="2">
    <source>
        <dbReference type="Proteomes" id="UP001145087"/>
    </source>
</evidence>
<proteinExistence type="predicted"/>
<protein>
    <submittedName>
        <fullName evidence="1">Uncharacterized protein</fullName>
    </submittedName>
</protein>
<dbReference type="Proteomes" id="UP001145087">
    <property type="component" value="Unassembled WGS sequence"/>
</dbReference>
<evidence type="ECO:0000313" key="1">
    <source>
        <dbReference type="EMBL" id="MCY1720187.1"/>
    </source>
</evidence>